<dbReference type="InterPro" id="IPR014598">
    <property type="entry name" value="UCP035865"/>
</dbReference>
<evidence type="ECO:0000313" key="1">
    <source>
        <dbReference type="EMBL" id="GLK55820.1"/>
    </source>
</evidence>
<gene>
    <name evidence="1" type="ORF">GCM10008170_18390</name>
    <name evidence="2" type="ORF">JOD31_000736</name>
</gene>
<name>A0A9W6IV21_9HYPH</name>
<dbReference type="Proteomes" id="UP001143400">
    <property type="component" value="Unassembled WGS sequence"/>
</dbReference>
<dbReference type="EMBL" id="JAFBCY010000001">
    <property type="protein sequence ID" value="MBM7850524.1"/>
    <property type="molecule type" value="Genomic_DNA"/>
</dbReference>
<keyword evidence="3" id="KW-1185">Reference proteome</keyword>
<dbReference type="Proteomes" id="UP000758856">
    <property type="component" value="Unassembled WGS sequence"/>
</dbReference>
<proteinExistence type="predicted"/>
<sequence length="378" mass="39833">MIVERFVEWAQDAPAEMRADAVAALARSYLHGDLEHHVRADVEQALVYALDDRSLAVRAALADVFAGSPDAPHAILLSLANDAPDVATPVLERSPLLSDVELVDLVAQGGGRVQAAIARRRPLSAPLCAAIAEVGEPEACVALIANPDARLMRSSAARIATRHGANGAVRDALFARDDLGAELRLILMRAVASALQGFVSGCGWLAPDRARRAADDACDRGALAIAAGETDRRAFVAQLAARGEFSPSLALRALLGGDVMLFEAALSALSGQSPARVSGFVRDFSGRGFEAVYRDSGLPLSALPVFRAALSATREFGPTSGANAELSRRIVERALAGCPPYDRTIEPLRAMLRRFAAEAARSEARRLFDAPMPSAAAA</sequence>
<dbReference type="AlphaFoldDB" id="A0A9W6IV21"/>
<reference evidence="2 3" key="2">
    <citation type="submission" date="2021-01" db="EMBL/GenBank/DDBJ databases">
        <title>Genomic Encyclopedia of Type Strains, Phase IV (KMG-IV): sequencing the most valuable type-strain genomes for metagenomic binning, comparative biology and taxonomic classification.</title>
        <authorList>
            <person name="Goeker M."/>
        </authorList>
    </citation>
    <scope>NUCLEOTIDE SEQUENCE [LARGE SCALE GENOMIC DNA]</scope>
    <source>
        <strain evidence="2 3">DSM 6130</strain>
    </source>
</reference>
<dbReference type="RefSeq" id="WP_204948938.1">
    <property type="nucleotide sequence ID" value="NZ_BSFF01000002.1"/>
</dbReference>
<accession>A0A9W6IV21</accession>
<evidence type="ECO:0000313" key="3">
    <source>
        <dbReference type="Proteomes" id="UP000758856"/>
    </source>
</evidence>
<evidence type="ECO:0000313" key="4">
    <source>
        <dbReference type="Proteomes" id="UP001143400"/>
    </source>
</evidence>
<evidence type="ECO:0000313" key="2">
    <source>
        <dbReference type="EMBL" id="MBM7850524.1"/>
    </source>
</evidence>
<reference evidence="1" key="1">
    <citation type="journal article" date="2014" name="Int. J. Syst. Evol. Microbiol.">
        <title>Complete genome sequence of Corynebacterium casei LMG S-19264T (=DSM 44701T), isolated from a smear-ripened cheese.</title>
        <authorList>
            <consortium name="US DOE Joint Genome Institute (JGI-PGF)"/>
            <person name="Walter F."/>
            <person name="Albersmeier A."/>
            <person name="Kalinowski J."/>
            <person name="Ruckert C."/>
        </authorList>
    </citation>
    <scope>NUCLEOTIDE SEQUENCE</scope>
    <source>
        <strain evidence="1">VKM B-1606</strain>
    </source>
</reference>
<dbReference type="InterPro" id="IPR019285">
    <property type="entry name" value="DUF2336"/>
</dbReference>
<reference evidence="1" key="3">
    <citation type="submission" date="2023-01" db="EMBL/GenBank/DDBJ databases">
        <authorList>
            <person name="Sun Q."/>
            <person name="Evtushenko L."/>
        </authorList>
    </citation>
    <scope>NUCLEOTIDE SEQUENCE</scope>
    <source>
        <strain evidence="1">VKM B-1606</strain>
    </source>
</reference>
<organism evidence="1 4">
    <name type="scientific">Methylopila capsulata</name>
    <dbReference type="NCBI Taxonomy" id="61654"/>
    <lineage>
        <taxon>Bacteria</taxon>
        <taxon>Pseudomonadati</taxon>
        <taxon>Pseudomonadota</taxon>
        <taxon>Alphaproteobacteria</taxon>
        <taxon>Hyphomicrobiales</taxon>
        <taxon>Methylopilaceae</taxon>
        <taxon>Methylopila</taxon>
    </lineage>
</organism>
<comment type="caution">
    <text evidence="1">The sequence shown here is derived from an EMBL/GenBank/DDBJ whole genome shotgun (WGS) entry which is preliminary data.</text>
</comment>
<dbReference type="PIRSF" id="PIRSF035865">
    <property type="entry name" value="UCP035865"/>
    <property type="match status" value="1"/>
</dbReference>
<dbReference type="Pfam" id="PF10098">
    <property type="entry name" value="DUF2336"/>
    <property type="match status" value="1"/>
</dbReference>
<dbReference type="EMBL" id="BSFF01000002">
    <property type="protein sequence ID" value="GLK55820.1"/>
    <property type="molecule type" value="Genomic_DNA"/>
</dbReference>
<protein>
    <submittedName>
        <fullName evidence="2">Uncharacterized protein (DUF2336 family)</fullName>
    </submittedName>
</protein>